<dbReference type="AlphaFoldDB" id="A0A2U3Q5N6"/>
<dbReference type="InterPro" id="IPR021341">
    <property type="entry name" value="DUF2958"/>
</dbReference>
<name>A0A2U3Q5N6_9BRAD</name>
<dbReference type="Pfam" id="PF11171">
    <property type="entry name" value="DUF2958"/>
    <property type="match status" value="1"/>
</dbReference>
<evidence type="ECO:0000313" key="2">
    <source>
        <dbReference type="Proteomes" id="UP000246085"/>
    </source>
</evidence>
<dbReference type="KEGG" id="bvz:BRAD3257_5800"/>
<dbReference type="EMBL" id="LS398110">
    <property type="protein sequence ID" value="SPP96734.1"/>
    <property type="molecule type" value="Genomic_DNA"/>
</dbReference>
<gene>
    <name evidence="1" type="ORF">BRAD3257_5800</name>
</gene>
<sequence length="85" mass="9129">MSRKFPNPDEIDLEPVVKLFKSSVPPPGCSPRLIPDDHTVAWALRDLGIGFPEFGTVSLTELAAFRGQSESGSNAIFTGTRADLG</sequence>
<organism evidence="1 2">
    <name type="scientific">Bradyrhizobium vignae</name>
    <dbReference type="NCBI Taxonomy" id="1549949"/>
    <lineage>
        <taxon>Bacteria</taxon>
        <taxon>Pseudomonadati</taxon>
        <taxon>Pseudomonadota</taxon>
        <taxon>Alphaproteobacteria</taxon>
        <taxon>Hyphomicrobiales</taxon>
        <taxon>Nitrobacteraceae</taxon>
        <taxon>Bradyrhizobium</taxon>
    </lineage>
</organism>
<accession>A0A2U3Q5N6</accession>
<protein>
    <submittedName>
        <fullName evidence="1">Uncharacterized protein</fullName>
    </submittedName>
</protein>
<evidence type="ECO:0000313" key="1">
    <source>
        <dbReference type="EMBL" id="SPP96734.1"/>
    </source>
</evidence>
<dbReference type="Proteomes" id="UP000246085">
    <property type="component" value="Chromosome BRAD3257"/>
</dbReference>
<proteinExistence type="predicted"/>
<reference evidence="1 2" key="1">
    <citation type="submission" date="2018-03" db="EMBL/GenBank/DDBJ databases">
        <authorList>
            <person name="Gully D."/>
        </authorList>
    </citation>
    <scope>NUCLEOTIDE SEQUENCE [LARGE SCALE GENOMIC DNA]</scope>
    <source>
        <strain evidence="1">ORS3257</strain>
    </source>
</reference>